<dbReference type="Gene3D" id="3.40.190.10">
    <property type="entry name" value="Periplasmic binding protein-like II"/>
    <property type="match status" value="1"/>
</dbReference>
<reference evidence="2 3" key="1">
    <citation type="submission" date="2024-09" db="EMBL/GenBank/DDBJ databases">
        <authorList>
            <person name="Ruan L."/>
        </authorList>
    </citation>
    <scope>NUCLEOTIDE SEQUENCE [LARGE SCALE GENOMIC DNA]</scope>
    <source>
        <strain evidence="2 3">D33</strain>
    </source>
</reference>
<dbReference type="PANTHER" id="PTHR43649">
    <property type="entry name" value="ARABINOSE-BINDING PROTEIN-RELATED"/>
    <property type="match status" value="1"/>
</dbReference>
<dbReference type="Proteomes" id="UP001580407">
    <property type="component" value="Unassembled WGS sequence"/>
</dbReference>
<dbReference type="SUPFAM" id="SSF53850">
    <property type="entry name" value="Periplasmic binding protein-like II"/>
    <property type="match status" value="1"/>
</dbReference>
<dbReference type="InterPro" id="IPR006059">
    <property type="entry name" value="SBP"/>
</dbReference>
<feature type="signal peptide" evidence="1">
    <location>
        <begin position="1"/>
        <end position="20"/>
    </location>
</feature>
<keyword evidence="3" id="KW-1185">Reference proteome</keyword>
<dbReference type="InterPro" id="IPR050490">
    <property type="entry name" value="Bact_solute-bd_prot1"/>
</dbReference>
<keyword evidence="1" id="KW-0732">Signal</keyword>
<evidence type="ECO:0000313" key="2">
    <source>
        <dbReference type="EMBL" id="MFB5681147.1"/>
    </source>
</evidence>
<accession>A0ABV5B6N8</accession>
<dbReference type="Pfam" id="PF13416">
    <property type="entry name" value="SBP_bac_8"/>
    <property type="match status" value="1"/>
</dbReference>
<gene>
    <name evidence="2" type="ORF">ACE3NQ_09515</name>
</gene>
<dbReference type="RefSeq" id="WP_375524937.1">
    <property type="nucleotide sequence ID" value="NZ_JBHILM010000008.1"/>
</dbReference>
<dbReference type="EMBL" id="JBHILM010000008">
    <property type="protein sequence ID" value="MFB5681147.1"/>
    <property type="molecule type" value="Genomic_DNA"/>
</dbReference>
<organism evidence="2 3">
    <name type="scientific">Paenibacillus terreus</name>
    <dbReference type="NCBI Taxonomy" id="1387834"/>
    <lineage>
        <taxon>Bacteria</taxon>
        <taxon>Bacillati</taxon>
        <taxon>Bacillota</taxon>
        <taxon>Bacilli</taxon>
        <taxon>Bacillales</taxon>
        <taxon>Paenibacillaceae</taxon>
        <taxon>Paenibacillus</taxon>
    </lineage>
</organism>
<dbReference type="PROSITE" id="PS51257">
    <property type="entry name" value="PROKAR_LIPOPROTEIN"/>
    <property type="match status" value="1"/>
</dbReference>
<dbReference type="PANTHER" id="PTHR43649:SF32">
    <property type="entry name" value="SUGAR BINDING SECRETED PROTEIN"/>
    <property type="match status" value="1"/>
</dbReference>
<protein>
    <submittedName>
        <fullName evidence="2">ABC transporter substrate-binding protein</fullName>
    </submittedName>
</protein>
<proteinExistence type="predicted"/>
<evidence type="ECO:0000256" key="1">
    <source>
        <dbReference type="SAM" id="SignalP"/>
    </source>
</evidence>
<feature type="chain" id="PRO_5046122630" evidence="1">
    <location>
        <begin position="21"/>
        <end position="418"/>
    </location>
</feature>
<evidence type="ECO:0000313" key="3">
    <source>
        <dbReference type="Proteomes" id="UP001580407"/>
    </source>
</evidence>
<name>A0ABV5B6N8_9BACL</name>
<sequence>MKRLGALVSCLLTAVLLLSACGTGSGARDQALTIWATNVNVPILQKAAELYAKDHPGFKLNVVEMANDDIRSKVTIGLQAKGQGLPDAALLVDDGIHGYLEKFPDVFVNLSAKGFDEYRSQFPGYKVDSVSLNGDMYAFPFDAGPVGVFYRTDLFEQAGVDASRIHTWADYIEAGKKIRQATGASMLSYDSTDSTVFTILLSQQGLGYFDEQGNATLGTPQAQNVASLFSELKKNGLLIGSPGWNAWVTSLSSSQSATAITGAWLIGTLQQQLPDQSGKWGVMPLPAFEEGGSQSANQGGSSFVISRTSPRADEAYEFLKYFTTSFEMQELAMEGGLFPSYLPTYESKLFSEPVEYFAGKPVWTFFADEMSKIPSVLYTANDIFARNEAIKVQAEVTNGMDPAASLQGAATRIENRVQ</sequence>
<comment type="caution">
    <text evidence="2">The sequence shown here is derived from an EMBL/GenBank/DDBJ whole genome shotgun (WGS) entry which is preliminary data.</text>
</comment>